<dbReference type="InterPro" id="IPR003439">
    <property type="entry name" value="ABC_transporter-like_ATP-bd"/>
</dbReference>
<evidence type="ECO:0000256" key="6">
    <source>
        <dbReference type="ARBA" id="ARBA00022840"/>
    </source>
</evidence>
<feature type="domain" description="ABC transporter" evidence="8">
    <location>
        <begin position="4"/>
        <end position="249"/>
    </location>
</feature>
<dbReference type="InterPro" id="IPR027417">
    <property type="entry name" value="P-loop_NTPase"/>
</dbReference>
<comment type="subcellular location">
    <subcellularLocation>
        <location evidence="1">Cell membrane</location>
        <topology evidence="1">Peripheral membrane protein</topology>
    </subcellularLocation>
</comment>
<evidence type="ECO:0000256" key="1">
    <source>
        <dbReference type="ARBA" id="ARBA00004202"/>
    </source>
</evidence>
<evidence type="ECO:0000256" key="5">
    <source>
        <dbReference type="ARBA" id="ARBA00022741"/>
    </source>
</evidence>
<keyword evidence="5" id="KW-0547">Nucleotide-binding</keyword>
<evidence type="ECO:0000256" key="4">
    <source>
        <dbReference type="ARBA" id="ARBA00022475"/>
    </source>
</evidence>
<protein>
    <submittedName>
        <fullName evidence="9">ABC transporter ATP-binding protein</fullName>
    </submittedName>
</protein>
<dbReference type="PANTHER" id="PTHR43297:SF2">
    <property type="entry name" value="DIPEPTIDE TRANSPORT ATP-BINDING PROTEIN DPPD"/>
    <property type="match status" value="1"/>
</dbReference>
<dbReference type="Proteomes" id="UP000599074">
    <property type="component" value="Unassembled WGS sequence"/>
</dbReference>
<organism evidence="9 10">
    <name type="scientific">Planosporangium mesophilum</name>
    <dbReference type="NCBI Taxonomy" id="689768"/>
    <lineage>
        <taxon>Bacteria</taxon>
        <taxon>Bacillati</taxon>
        <taxon>Actinomycetota</taxon>
        <taxon>Actinomycetes</taxon>
        <taxon>Micromonosporales</taxon>
        <taxon>Micromonosporaceae</taxon>
        <taxon>Planosporangium</taxon>
    </lineage>
</organism>
<dbReference type="AlphaFoldDB" id="A0A8J3TGC0"/>
<evidence type="ECO:0000256" key="7">
    <source>
        <dbReference type="ARBA" id="ARBA00023136"/>
    </source>
</evidence>
<dbReference type="SMART" id="SM00382">
    <property type="entry name" value="AAA"/>
    <property type="match status" value="1"/>
</dbReference>
<comment type="caution">
    <text evidence="9">The sequence shown here is derived from an EMBL/GenBank/DDBJ whole genome shotgun (WGS) entry which is preliminary data.</text>
</comment>
<dbReference type="GO" id="GO:0016887">
    <property type="term" value="F:ATP hydrolysis activity"/>
    <property type="evidence" value="ECO:0007669"/>
    <property type="project" value="InterPro"/>
</dbReference>
<accession>A0A8J3TGC0</accession>
<keyword evidence="10" id="KW-1185">Reference proteome</keyword>
<dbReference type="CDD" id="cd03257">
    <property type="entry name" value="ABC_NikE_OppD_transporters"/>
    <property type="match status" value="1"/>
</dbReference>
<dbReference type="EMBL" id="BOON01000058">
    <property type="protein sequence ID" value="GII25749.1"/>
    <property type="molecule type" value="Genomic_DNA"/>
</dbReference>
<proteinExistence type="inferred from homology"/>
<dbReference type="GO" id="GO:0005524">
    <property type="term" value="F:ATP binding"/>
    <property type="evidence" value="ECO:0007669"/>
    <property type="project" value="UniProtKB-KW"/>
</dbReference>
<dbReference type="InterPro" id="IPR050388">
    <property type="entry name" value="ABC_Ni/Peptide_Import"/>
</dbReference>
<dbReference type="PROSITE" id="PS00211">
    <property type="entry name" value="ABC_TRANSPORTER_1"/>
    <property type="match status" value="1"/>
</dbReference>
<dbReference type="Pfam" id="PF00005">
    <property type="entry name" value="ABC_tran"/>
    <property type="match status" value="1"/>
</dbReference>
<dbReference type="PROSITE" id="PS50893">
    <property type="entry name" value="ABC_TRANSPORTER_2"/>
    <property type="match status" value="1"/>
</dbReference>
<dbReference type="SUPFAM" id="SSF52540">
    <property type="entry name" value="P-loop containing nucleoside triphosphate hydrolases"/>
    <property type="match status" value="1"/>
</dbReference>
<keyword evidence="7" id="KW-0472">Membrane</keyword>
<comment type="similarity">
    <text evidence="2">Belongs to the ABC transporter superfamily.</text>
</comment>
<reference evidence="9" key="1">
    <citation type="submission" date="2021-01" db="EMBL/GenBank/DDBJ databases">
        <title>Whole genome shotgun sequence of Planosporangium mesophilum NBRC 109066.</title>
        <authorList>
            <person name="Komaki H."/>
            <person name="Tamura T."/>
        </authorList>
    </citation>
    <scope>NUCLEOTIDE SEQUENCE</scope>
    <source>
        <strain evidence="9">NBRC 109066</strain>
    </source>
</reference>
<keyword evidence="3" id="KW-0813">Transport</keyword>
<dbReference type="InterPro" id="IPR017871">
    <property type="entry name" value="ABC_transporter-like_CS"/>
</dbReference>
<dbReference type="GO" id="GO:0005886">
    <property type="term" value="C:plasma membrane"/>
    <property type="evidence" value="ECO:0007669"/>
    <property type="project" value="UniProtKB-SubCell"/>
</dbReference>
<dbReference type="PANTHER" id="PTHR43297">
    <property type="entry name" value="OLIGOPEPTIDE TRANSPORT ATP-BINDING PROTEIN APPD"/>
    <property type="match status" value="1"/>
</dbReference>
<keyword evidence="4" id="KW-1003">Cell membrane</keyword>
<evidence type="ECO:0000256" key="3">
    <source>
        <dbReference type="ARBA" id="ARBA00022448"/>
    </source>
</evidence>
<evidence type="ECO:0000313" key="10">
    <source>
        <dbReference type="Proteomes" id="UP000599074"/>
    </source>
</evidence>
<sequence>MTVLETSGLTITLDGEPLVRDVGFELAARDRVGLIGESGSGKSLTALALLGLLPAGMRASGRILIDGRDYLDAPDRQWRRVRGRTVSIVFQEPLTALDPLMPVGRQIAGPLRLHHGLNRSDAERRAIEWCDRVHLPDPARLVRALPHEISGGQRQRVALAMALACRPRVLIADEPTTALDVTVQAQILTLLDELIEETGVALLFISHDLPVVAGLARQLLVMRDGRLVESGPVDDVLRRPRSDYGRQLVASAARVTRLARPGSVSGTGGEDR</sequence>
<dbReference type="InterPro" id="IPR003593">
    <property type="entry name" value="AAA+_ATPase"/>
</dbReference>
<evidence type="ECO:0000259" key="8">
    <source>
        <dbReference type="PROSITE" id="PS50893"/>
    </source>
</evidence>
<dbReference type="Gene3D" id="3.40.50.300">
    <property type="entry name" value="P-loop containing nucleotide triphosphate hydrolases"/>
    <property type="match status" value="1"/>
</dbReference>
<name>A0A8J3TGC0_9ACTN</name>
<evidence type="ECO:0000313" key="9">
    <source>
        <dbReference type="EMBL" id="GII25749.1"/>
    </source>
</evidence>
<keyword evidence="6 9" id="KW-0067">ATP-binding</keyword>
<evidence type="ECO:0000256" key="2">
    <source>
        <dbReference type="ARBA" id="ARBA00005417"/>
    </source>
</evidence>
<dbReference type="RefSeq" id="WP_168117689.1">
    <property type="nucleotide sequence ID" value="NZ_BOON01000058.1"/>
</dbReference>
<gene>
    <name evidence="9" type="ORF">Pme01_53460</name>
</gene>